<name>A0A6A6M1N0_HEVBR</name>
<evidence type="ECO:0000313" key="2">
    <source>
        <dbReference type="EMBL" id="KAF2305839.1"/>
    </source>
</evidence>
<reference evidence="2 3" key="1">
    <citation type="journal article" date="2020" name="Mol. Plant">
        <title>The Chromosome-Based Rubber Tree Genome Provides New Insights into Spurge Genome Evolution and Rubber Biosynthesis.</title>
        <authorList>
            <person name="Liu J."/>
            <person name="Shi C."/>
            <person name="Shi C.C."/>
            <person name="Li W."/>
            <person name="Zhang Q.J."/>
            <person name="Zhang Y."/>
            <person name="Li K."/>
            <person name="Lu H.F."/>
            <person name="Shi C."/>
            <person name="Zhu S.T."/>
            <person name="Xiao Z.Y."/>
            <person name="Nan H."/>
            <person name="Yue Y."/>
            <person name="Zhu X.G."/>
            <person name="Wu Y."/>
            <person name="Hong X.N."/>
            <person name="Fan G.Y."/>
            <person name="Tong Y."/>
            <person name="Zhang D."/>
            <person name="Mao C.L."/>
            <person name="Liu Y.L."/>
            <person name="Hao S.J."/>
            <person name="Liu W.Q."/>
            <person name="Lv M.Q."/>
            <person name="Zhang H.B."/>
            <person name="Liu Y."/>
            <person name="Hu-Tang G.R."/>
            <person name="Wang J.P."/>
            <person name="Wang J.H."/>
            <person name="Sun Y.H."/>
            <person name="Ni S.B."/>
            <person name="Chen W.B."/>
            <person name="Zhang X.C."/>
            <person name="Jiao Y.N."/>
            <person name="Eichler E.E."/>
            <person name="Li G.H."/>
            <person name="Liu X."/>
            <person name="Gao L.Z."/>
        </authorList>
    </citation>
    <scope>NUCLEOTIDE SEQUENCE [LARGE SCALE GENOMIC DNA]</scope>
    <source>
        <strain evidence="3">cv. GT1</strain>
        <tissue evidence="2">Leaf</tissue>
    </source>
</reference>
<feature type="domain" description="DUF7798" evidence="1">
    <location>
        <begin position="151"/>
        <end position="243"/>
    </location>
</feature>
<protein>
    <recommendedName>
        <fullName evidence="1">DUF7798 domain-containing protein</fullName>
    </recommendedName>
</protein>
<dbReference type="InterPro" id="IPR056700">
    <property type="entry name" value="DUF7798"/>
</dbReference>
<keyword evidence="3" id="KW-1185">Reference proteome</keyword>
<dbReference type="Proteomes" id="UP000467840">
    <property type="component" value="Chromosome 9"/>
</dbReference>
<organism evidence="2 3">
    <name type="scientific">Hevea brasiliensis</name>
    <name type="common">Para rubber tree</name>
    <name type="synonym">Siphonia brasiliensis</name>
    <dbReference type="NCBI Taxonomy" id="3981"/>
    <lineage>
        <taxon>Eukaryota</taxon>
        <taxon>Viridiplantae</taxon>
        <taxon>Streptophyta</taxon>
        <taxon>Embryophyta</taxon>
        <taxon>Tracheophyta</taxon>
        <taxon>Spermatophyta</taxon>
        <taxon>Magnoliopsida</taxon>
        <taxon>eudicotyledons</taxon>
        <taxon>Gunneridae</taxon>
        <taxon>Pentapetalae</taxon>
        <taxon>rosids</taxon>
        <taxon>fabids</taxon>
        <taxon>Malpighiales</taxon>
        <taxon>Euphorbiaceae</taxon>
        <taxon>Crotonoideae</taxon>
        <taxon>Micrandreae</taxon>
        <taxon>Hevea</taxon>
    </lineage>
</organism>
<proteinExistence type="predicted"/>
<evidence type="ECO:0000313" key="3">
    <source>
        <dbReference type="Proteomes" id="UP000467840"/>
    </source>
</evidence>
<dbReference type="PANTHER" id="PTHR36011">
    <property type="entry name" value="BAT2 DOMAIN PROTEIN"/>
    <property type="match status" value="1"/>
</dbReference>
<comment type="caution">
    <text evidence="2">The sequence shown here is derived from an EMBL/GenBank/DDBJ whole genome shotgun (WGS) entry which is preliminary data.</text>
</comment>
<gene>
    <name evidence="2" type="ORF">GH714_008312</name>
</gene>
<sequence length="324" mass="34636">MQAAVVAEKAAKSIADMQNGLKVLDHSVENFASGAWQALGSAWKGGSNLVQKLEHSAVNLAESIQHGSIPGGAGAPSLLETGKSFTAKGMQVLEYVGKETMDLLITETGIEVEKNPKGSEREADEDQLNEEVTFDRCFYIYGVQNNGGRRFDGDIVNIDWPEDSVEKAKVIRTKAQSMAGYVEAVCDGFVTGISDVAEAYVAAMKSATADSHDNLPKTSIQEKANTLSELIRTDRTTAFQMVSRSTEWERASVGGSGVEYLACDWALLKLPSSPSNPSRHCSSGCRKISGVLKMEAVLKDVVFGILGAVVWTMGGGLAVWTGCC</sequence>
<dbReference type="AlphaFoldDB" id="A0A6A6M1N0"/>
<evidence type="ECO:0000259" key="1">
    <source>
        <dbReference type="Pfam" id="PF25074"/>
    </source>
</evidence>
<dbReference type="PANTHER" id="PTHR36011:SF1">
    <property type="entry name" value="BAT2 DOMAIN PROTEIN"/>
    <property type="match status" value="1"/>
</dbReference>
<dbReference type="Pfam" id="PF25074">
    <property type="entry name" value="DUF7798"/>
    <property type="match status" value="1"/>
</dbReference>
<dbReference type="EMBL" id="JAAGAX010000008">
    <property type="protein sequence ID" value="KAF2305839.1"/>
    <property type="molecule type" value="Genomic_DNA"/>
</dbReference>
<accession>A0A6A6M1N0</accession>